<keyword evidence="5 8" id="KW-0570">Pentose shunt</keyword>
<dbReference type="InterPro" id="IPR006114">
    <property type="entry name" value="6PGDH_C"/>
</dbReference>
<keyword evidence="11" id="KW-1185">Reference proteome</keyword>
<dbReference type="Pfam" id="PF00393">
    <property type="entry name" value="6PGD"/>
    <property type="match status" value="1"/>
</dbReference>
<evidence type="ECO:0000256" key="4">
    <source>
        <dbReference type="ARBA" id="ARBA00023064"/>
    </source>
</evidence>
<dbReference type="EC" id="1.1.1.44" evidence="5 8"/>
<dbReference type="GO" id="GO:0004616">
    <property type="term" value="F:phosphogluconate dehydrogenase (decarboxylating) activity"/>
    <property type="evidence" value="ECO:0007669"/>
    <property type="project" value="UniProtKB-EC"/>
</dbReference>
<dbReference type="PRINTS" id="PR00076">
    <property type="entry name" value="6PGDHDRGNASE"/>
</dbReference>
<evidence type="ECO:0000313" key="11">
    <source>
        <dbReference type="Proteomes" id="UP000317638"/>
    </source>
</evidence>
<dbReference type="PROSITE" id="PS00461">
    <property type="entry name" value="6PGD"/>
    <property type="match status" value="1"/>
</dbReference>
<evidence type="ECO:0000256" key="7">
    <source>
        <dbReference type="PIRSR" id="PIRSR000109-2"/>
    </source>
</evidence>
<dbReference type="FunFam" id="1.10.1040.10:FF:000002">
    <property type="entry name" value="6-phosphogluconate dehydrogenase, decarboxylating"/>
    <property type="match status" value="1"/>
</dbReference>
<comment type="caution">
    <text evidence="10">The sequence shown here is derived from an EMBL/GenBank/DDBJ whole genome shotgun (WGS) entry which is preliminary data.</text>
</comment>
<dbReference type="GO" id="GO:0050661">
    <property type="term" value="F:NADP binding"/>
    <property type="evidence" value="ECO:0007669"/>
    <property type="project" value="InterPro"/>
</dbReference>
<dbReference type="OrthoDB" id="9804542at2"/>
<dbReference type="PIRSF" id="PIRSF000109">
    <property type="entry name" value="6PGD"/>
    <property type="match status" value="1"/>
</dbReference>
<feature type="binding site" evidence="7">
    <location>
        <position position="460"/>
    </location>
    <ligand>
        <name>substrate</name>
        <note>ligand shared between dimeric partners</note>
    </ligand>
</feature>
<dbReference type="EMBL" id="VKKG01000004">
    <property type="protein sequence ID" value="TRY17828.1"/>
    <property type="molecule type" value="Genomic_DNA"/>
</dbReference>
<dbReference type="SMART" id="SM01350">
    <property type="entry name" value="6PGD"/>
    <property type="match status" value="1"/>
</dbReference>
<dbReference type="GO" id="GO:0019521">
    <property type="term" value="P:D-gluconate metabolic process"/>
    <property type="evidence" value="ECO:0007669"/>
    <property type="project" value="UniProtKB-KW"/>
</dbReference>
<dbReference type="NCBIfam" id="TIGR00873">
    <property type="entry name" value="gnd"/>
    <property type="match status" value="1"/>
</dbReference>
<dbReference type="NCBIfam" id="NF006765">
    <property type="entry name" value="PRK09287.1"/>
    <property type="match status" value="1"/>
</dbReference>
<evidence type="ECO:0000313" key="10">
    <source>
        <dbReference type="EMBL" id="TRY17828.1"/>
    </source>
</evidence>
<sequence length="486" mass="52252">MTFQTPEPASADIGIVGIGVMGTSLARNLARHGHAVAAYDLSDEHVAKLVTNYGHEGTFVPTATLPEFVAALRSPRVAIILVPAGNPTDSTVASLEEAMEPGDIIIDSGNTLFTDTQERAAALAETGIHFVGMGISGGEEGALTGPSMMPGGSRESYERIGPMLESIAAQVDGEPCCTHIGPDGAGHFVKTVHNGIEYADMQLIAEAYDLMRRGLGMEVLEIRDVFASWKETELDSYLIDITTDILGHTDAETGRPFVDIISDRAAQKGTGAWTVKAALDVGIPVPAIAEATFARSLSGAEAERGVISQLDVDPHVEPITGDRAELVDAIRDALLASKISAYAQGFDEIQQASIDEQWHIDNAALARIWRGGCIIRAGFLNYISDAYIAHPDLPSLLGDSWFSERIARCLPAWRGVVALSATSGIPAPAFGSSLAWYDGLRSERLPTALVQSQRDYFGSHTYGRVDKPGRFHTRWELDPRVEEQWD</sequence>
<reference evidence="10 11" key="1">
    <citation type="submission" date="2019-07" db="EMBL/GenBank/DDBJ databases">
        <authorList>
            <person name="Zhou L.-Y."/>
        </authorList>
    </citation>
    <scope>NUCLEOTIDE SEQUENCE [LARGE SCALE GENOMIC DNA]</scope>
    <source>
        <strain evidence="10 11">YIM 101269</strain>
    </source>
</reference>
<dbReference type="Gene3D" id="1.10.1040.10">
    <property type="entry name" value="N-(1-d-carboxylethyl)-l-norvaline Dehydrogenase, domain 2"/>
    <property type="match status" value="1"/>
</dbReference>
<dbReference type="PANTHER" id="PTHR11811">
    <property type="entry name" value="6-PHOSPHOGLUCONATE DEHYDROGENASE"/>
    <property type="match status" value="1"/>
</dbReference>
<dbReference type="InterPro" id="IPR013328">
    <property type="entry name" value="6PGD_dom2"/>
</dbReference>
<proteinExistence type="inferred from homology"/>
<protein>
    <recommendedName>
        <fullName evidence="5 8">6-phosphogluconate dehydrogenase, decarboxylating</fullName>
        <ecNumber evidence="5 8">1.1.1.44</ecNumber>
    </recommendedName>
</protein>
<feature type="binding site" description="in other chain" evidence="7">
    <location>
        <position position="198"/>
    </location>
    <ligand>
        <name>substrate</name>
        <note>ligand shared between dimeric partners</note>
    </ligand>
</feature>
<feature type="binding site" evidence="7">
    <location>
        <position position="454"/>
    </location>
    <ligand>
        <name>substrate</name>
        <note>ligand shared between dimeric partners</note>
    </ligand>
</feature>
<keyword evidence="3 5" id="KW-0560">Oxidoreductase</keyword>
<accession>A0A553JZE1</accession>
<evidence type="ECO:0000256" key="3">
    <source>
        <dbReference type="ARBA" id="ARBA00023002"/>
    </source>
</evidence>
<comment type="similarity">
    <text evidence="1 5 8">Belongs to the 6-phosphogluconate dehydrogenase family.</text>
</comment>
<dbReference type="InterPro" id="IPR006184">
    <property type="entry name" value="6PGdom_BS"/>
</dbReference>
<evidence type="ECO:0000256" key="2">
    <source>
        <dbReference type="ARBA" id="ARBA00011738"/>
    </source>
</evidence>
<feature type="binding site" description="in other chain" evidence="7">
    <location>
        <position position="268"/>
    </location>
    <ligand>
        <name>substrate</name>
        <note>ligand shared between dimeric partners</note>
    </ligand>
</feature>
<dbReference type="SUPFAM" id="SSF48179">
    <property type="entry name" value="6-phosphogluconate dehydrogenase C-terminal domain-like"/>
    <property type="match status" value="1"/>
</dbReference>
<feature type="active site" description="Proton donor" evidence="6">
    <location>
        <position position="190"/>
    </location>
</feature>
<dbReference type="InterPro" id="IPR006113">
    <property type="entry name" value="6PGDH_Gnd/GntZ"/>
</dbReference>
<dbReference type="InterPro" id="IPR036291">
    <property type="entry name" value="NAD(P)-bd_dom_sf"/>
</dbReference>
<name>A0A553JZE1_9ACTN</name>
<evidence type="ECO:0000256" key="5">
    <source>
        <dbReference type="PIRNR" id="PIRNR000109"/>
    </source>
</evidence>
<comment type="subunit">
    <text evidence="2 5">Homodimer.</text>
</comment>
<dbReference type="RefSeq" id="WP_143938568.1">
    <property type="nucleotide sequence ID" value="NZ_VKKG01000004.1"/>
</dbReference>
<comment type="catalytic activity">
    <reaction evidence="5 8">
        <text>6-phospho-D-gluconate + NADP(+) = D-ribulose 5-phosphate + CO2 + NADPH</text>
        <dbReference type="Rhea" id="RHEA:10116"/>
        <dbReference type="ChEBI" id="CHEBI:16526"/>
        <dbReference type="ChEBI" id="CHEBI:57783"/>
        <dbReference type="ChEBI" id="CHEBI:58121"/>
        <dbReference type="ChEBI" id="CHEBI:58349"/>
        <dbReference type="ChEBI" id="CHEBI:58759"/>
        <dbReference type="EC" id="1.1.1.44"/>
    </reaction>
</comment>
<comment type="pathway">
    <text evidence="5 8">Carbohydrate degradation; pentose phosphate pathway; D-ribulose 5-phosphate from D-glucose 6-phosphate (oxidative stage): step 3/3.</text>
</comment>
<dbReference type="GO" id="GO:0006098">
    <property type="term" value="P:pentose-phosphate shunt"/>
    <property type="evidence" value="ECO:0007669"/>
    <property type="project" value="UniProtKB-UniPathway"/>
</dbReference>
<keyword evidence="5 8" id="KW-0521">NADP</keyword>
<dbReference type="InterPro" id="IPR006115">
    <property type="entry name" value="6PGDH_NADP-bd"/>
</dbReference>
<dbReference type="Gene3D" id="1.20.5.320">
    <property type="entry name" value="6-Phosphogluconate Dehydrogenase, domain 3"/>
    <property type="match status" value="1"/>
</dbReference>
<feature type="binding site" description="in other chain" evidence="7">
    <location>
        <begin position="193"/>
        <end position="194"/>
    </location>
    <ligand>
        <name>substrate</name>
        <note>ligand shared between dimeric partners</note>
    </ligand>
</feature>
<feature type="binding site" description="in other chain" evidence="7">
    <location>
        <position position="110"/>
    </location>
    <ligand>
        <name>substrate</name>
        <note>ligand shared between dimeric partners</note>
    </ligand>
</feature>
<evidence type="ECO:0000256" key="6">
    <source>
        <dbReference type="PIRSR" id="PIRSR000109-1"/>
    </source>
</evidence>
<feature type="binding site" description="in other chain" evidence="7">
    <location>
        <position position="295"/>
    </location>
    <ligand>
        <name>substrate</name>
        <note>ligand shared between dimeric partners</note>
    </ligand>
</feature>
<evidence type="ECO:0000259" key="9">
    <source>
        <dbReference type="SMART" id="SM01350"/>
    </source>
</evidence>
<dbReference type="SUPFAM" id="SSF51735">
    <property type="entry name" value="NAD(P)-binding Rossmann-fold domains"/>
    <property type="match status" value="1"/>
</dbReference>
<feature type="active site" description="Proton donor" evidence="6">
    <location>
        <position position="197"/>
    </location>
</feature>
<dbReference type="InterPro" id="IPR008927">
    <property type="entry name" value="6-PGluconate_DH-like_C_sf"/>
</dbReference>
<gene>
    <name evidence="10" type="primary">gndA</name>
    <name evidence="10" type="ORF">FOJ82_11210</name>
</gene>
<dbReference type="InterPro" id="IPR006183">
    <property type="entry name" value="Pgluconate_DH"/>
</dbReference>
<dbReference type="UniPathway" id="UPA00115">
    <property type="reaction ID" value="UER00410"/>
</dbReference>
<organism evidence="10 11">
    <name type="scientific">Tessaracoccus rhinocerotis</name>
    <dbReference type="NCBI Taxonomy" id="1689449"/>
    <lineage>
        <taxon>Bacteria</taxon>
        <taxon>Bacillati</taxon>
        <taxon>Actinomycetota</taxon>
        <taxon>Actinomycetes</taxon>
        <taxon>Propionibacteriales</taxon>
        <taxon>Propionibacteriaceae</taxon>
        <taxon>Tessaracoccus</taxon>
    </lineage>
</organism>
<evidence type="ECO:0000256" key="1">
    <source>
        <dbReference type="ARBA" id="ARBA00008419"/>
    </source>
</evidence>
<feature type="domain" description="6-phosphogluconate dehydrogenase C-terminal" evidence="9">
    <location>
        <begin position="186"/>
        <end position="476"/>
    </location>
</feature>
<dbReference type="Gene3D" id="3.40.50.720">
    <property type="entry name" value="NAD(P)-binding Rossmann-like Domain"/>
    <property type="match status" value="1"/>
</dbReference>
<dbReference type="AlphaFoldDB" id="A0A553JZE1"/>
<feature type="binding site" description="in other chain" evidence="7">
    <location>
        <begin position="136"/>
        <end position="138"/>
    </location>
    <ligand>
        <name>substrate</name>
        <note>ligand shared between dimeric partners</note>
    </ligand>
</feature>
<comment type="function">
    <text evidence="5">Catalyzes the oxidative decarboxylation of 6-phosphogluconate to ribulose 5-phosphate and CO(2), with concomitant reduction of NADP to NADPH.</text>
</comment>
<dbReference type="Proteomes" id="UP000317638">
    <property type="component" value="Unassembled WGS sequence"/>
</dbReference>
<keyword evidence="4 8" id="KW-0311">Gluconate utilization</keyword>
<dbReference type="Pfam" id="PF03446">
    <property type="entry name" value="NAD_binding_2"/>
    <property type="match status" value="1"/>
</dbReference>
<evidence type="ECO:0000256" key="8">
    <source>
        <dbReference type="RuleBase" id="RU000485"/>
    </source>
</evidence>